<feature type="compositionally biased region" description="Basic residues" evidence="1">
    <location>
        <begin position="518"/>
        <end position="533"/>
    </location>
</feature>
<feature type="region of interest" description="Disordered" evidence="1">
    <location>
        <begin position="495"/>
        <end position="553"/>
    </location>
</feature>
<gene>
    <name evidence="2" type="ORF">Daesc_002136</name>
</gene>
<sequence>METENIMARHSNVGRISVGSLDDPFYSAPSSHIASRHLSLIPSQNLRETGYSAASPQSWPSTYQSGCLAHTPPLEPPSPESKRVLKQRPPTPFAVHHHRNPRRHHFCPKSINRRFHRAFHGTSESVPILQPLVNDSGVDSNGYRRHLVSSPGSPTETDCWSPAYPGARTPQSELEESTLDNLLTINRQAANTIVCNIRAYLSSRRHNDCSSQTERPVSIDENLAPVSRFWTGQDNFRIWHAGVDEMATDSYLVTTEDIAGILDIVIAGIRRVRNDSSSVECLSMLLPKEPLVKPTPIMDAIVPGAPSIADPATTITNAWILLELRSYLDKALPRSHRGCAPGNLVQQAVREPCASVVGSMEVSRNVSTCPSSLVASNSPSLSDVRRTSSKFCSIAEGPAYDKKPKLQNKRRSASEPISPRASLGDIKIPAARRRDGSMTCFPKLPSRSCTSDWLTPLGLFKEPGMKQQREVMSDLYACGVDAHCGVNIARPLERLEESPRQTPVPPADSATPESLPRWPRKLEKRRTFGRKAGRSIGASSHRRRSSVKPPGIWTPDANYGLLDKLRRYSFMPLLDQTPESSRKALPIPRTWDELPLREEGGRRRSSKALLQGLLDGKPASSISSRKSSRSEARRRRKKRSSSATYKRQSLGPGRVSCSEDQTPHICMDEQPTPMSGSEITWFE</sequence>
<feature type="region of interest" description="Disordered" evidence="1">
    <location>
        <begin position="66"/>
        <end position="86"/>
    </location>
</feature>
<feature type="compositionally biased region" description="Polar residues" evidence="1">
    <location>
        <begin position="672"/>
        <end position="683"/>
    </location>
</feature>
<protein>
    <submittedName>
        <fullName evidence="2">Uncharacterized protein</fullName>
    </submittedName>
</protein>
<organism evidence="2 3">
    <name type="scientific">Daldinia eschscholtzii</name>
    <dbReference type="NCBI Taxonomy" id="292717"/>
    <lineage>
        <taxon>Eukaryota</taxon>
        <taxon>Fungi</taxon>
        <taxon>Dikarya</taxon>
        <taxon>Ascomycota</taxon>
        <taxon>Pezizomycotina</taxon>
        <taxon>Sordariomycetes</taxon>
        <taxon>Xylariomycetidae</taxon>
        <taxon>Xylariales</taxon>
        <taxon>Hypoxylaceae</taxon>
        <taxon>Daldinia</taxon>
    </lineage>
</organism>
<feature type="region of interest" description="Disordered" evidence="1">
    <location>
        <begin position="610"/>
        <end position="683"/>
    </location>
</feature>
<evidence type="ECO:0000313" key="3">
    <source>
        <dbReference type="Proteomes" id="UP001369815"/>
    </source>
</evidence>
<keyword evidence="3" id="KW-1185">Reference proteome</keyword>
<reference evidence="2 3" key="1">
    <citation type="journal article" date="2024" name="Front Chem Biol">
        <title>Unveiling the potential of Daldinia eschscholtzii MFLUCC 19-0629 through bioactivity and bioinformatics studies for enhanced sustainable agriculture production.</title>
        <authorList>
            <person name="Brooks S."/>
            <person name="Weaver J.A."/>
            <person name="Klomchit A."/>
            <person name="Alharthi S.A."/>
            <person name="Onlamun T."/>
            <person name="Nurani R."/>
            <person name="Vong T.K."/>
            <person name="Alberti F."/>
            <person name="Greco C."/>
        </authorList>
    </citation>
    <scope>NUCLEOTIDE SEQUENCE [LARGE SCALE GENOMIC DNA]</scope>
    <source>
        <strain evidence="2">MFLUCC 19-0629</strain>
    </source>
</reference>
<dbReference type="AlphaFoldDB" id="A0AAX6MW69"/>
<proteinExistence type="predicted"/>
<evidence type="ECO:0000313" key="2">
    <source>
        <dbReference type="EMBL" id="KAK6956855.1"/>
    </source>
</evidence>
<accession>A0AAX6MW69</accession>
<comment type="caution">
    <text evidence="2">The sequence shown here is derived from an EMBL/GenBank/DDBJ whole genome shotgun (WGS) entry which is preliminary data.</text>
</comment>
<dbReference type="Proteomes" id="UP001369815">
    <property type="component" value="Unassembled WGS sequence"/>
</dbReference>
<name>A0AAX6MW69_9PEZI</name>
<dbReference type="EMBL" id="JBANMG010000002">
    <property type="protein sequence ID" value="KAK6956855.1"/>
    <property type="molecule type" value="Genomic_DNA"/>
</dbReference>
<evidence type="ECO:0000256" key="1">
    <source>
        <dbReference type="SAM" id="MobiDB-lite"/>
    </source>
</evidence>
<feature type="region of interest" description="Disordered" evidence="1">
    <location>
        <begin position="402"/>
        <end position="421"/>
    </location>
</feature>